<dbReference type="Proteomes" id="UP001271007">
    <property type="component" value="Unassembled WGS sequence"/>
</dbReference>
<reference evidence="1" key="1">
    <citation type="submission" date="2023-04" db="EMBL/GenBank/DDBJ databases">
        <title>Black Yeasts Isolated from many extreme environments.</title>
        <authorList>
            <person name="Coleine C."/>
            <person name="Stajich J.E."/>
            <person name="Selbmann L."/>
        </authorList>
    </citation>
    <scope>NUCLEOTIDE SEQUENCE</scope>
    <source>
        <strain evidence="1">CCFEE 5312</strain>
    </source>
</reference>
<keyword evidence="2" id="KW-1185">Reference proteome</keyword>
<sequence>MARSGTQAKIYTVAHLLRANGYHSLTRTPPVTKKAEIVEENMPFIVRYGRFSGGIRATRGFLPGIRVLKKALNEEAVVEVVVSLAAFPLQEMGASASGKWA</sequence>
<dbReference type="EMBL" id="JAWDJX010000118">
    <property type="protein sequence ID" value="KAK3046064.1"/>
    <property type="molecule type" value="Genomic_DNA"/>
</dbReference>
<protein>
    <submittedName>
        <fullName evidence="1">Uncharacterized protein</fullName>
    </submittedName>
</protein>
<name>A0AAJ0DA34_9PEZI</name>
<dbReference type="AlphaFoldDB" id="A0AAJ0DA34"/>
<accession>A0AAJ0DA34</accession>
<organism evidence="1 2">
    <name type="scientific">Extremus antarcticus</name>
    <dbReference type="NCBI Taxonomy" id="702011"/>
    <lineage>
        <taxon>Eukaryota</taxon>
        <taxon>Fungi</taxon>
        <taxon>Dikarya</taxon>
        <taxon>Ascomycota</taxon>
        <taxon>Pezizomycotina</taxon>
        <taxon>Dothideomycetes</taxon>
        <taxon>Dothideomycetidae</taxon>
        <taxon>Mycosphaerellales</taxon>
        <taxon>Extremaceae</taxon>
        <taxon>Extremus</taxon>
    </lineage>
</organism>
<evidence type="ECO:0000313" key="1">
    <source>
        <dbReference type="EMBL" id="KAK3046064.1"/>
    </source>
</evidence>
<evidence type="ECO:0000313" key="2">
    <source>
        <dbReference type="Proteomes" id="UP001271007"/>
    </source>
</evidence>
<comment type="caution">
    <text evidence="1">The sequence shown here is derived from an EMBL/GenBank/DDBJ whole genome shotgun (WGS) entry which is preliminary data.</text>
</comment>
<proteinExistence type="predicted"/>
<gene>
    <name evidence="1" type="ORF">LTR09_012425</name>
</gene>